<dbReference type="SUPFAM" id="SSF53756">
    <property type="entry name" value="UDP-Glycosyltransferase/glycogen phosphorylase"/>
    <property type="match status" value="1"/>
</dbReference>
<dbReference type="GO" id="GO:0009103">
    <property type="term" value="P:lipopolysaccharide biosynthetic process"/>
    <property type="evidence" value="ECO:0007669"/>
    <property type="project" value="TreeGrafter"/>
</dbReference>
<dbReference type="Pfam" id="PF13692">
    <property type="entry name" value="Glyco_trans_1_4"/>
    <property type="match status" value="1"/>
</dbReference>
<dbReference type="RefSeq" id="WP_165236703.1">
    <property type="nucleotide sequence ID" value="NZ_CP049257.1"/>
</dbReference>
<proteinExistence type="predicted"/>
<reference evidence="2 3" key="1">
    <citation type="submission" date="2020-02" db="EMBL/GenBank/DDBJ databases">
        <title>Full genome sequence of Nocardioides sp. R-3366.</title>
        <authorList>
            <person name="Im W.-T."/>
        </authorList>
    </citation>
    <scope>NUCLEOTIDE SEQUENCE [LARGE SCALE GENOMIC DNA]</scope>
    <source>
        <strain evidence="2 3">R-3366</strain>
    </source>
</reference>
<dbReference type="PANTHER" id="PTHR46401:SF2">
    <property type="entry name" value="GLYCOSYLTRANSFERASE WBBK-RELATED"/>
    <property type="match status" value="1"/>
</dbReference>
<name>A0A6G6WIB5_9ACTN</name>
<accession>A0A6G6WIB5</accession>
<dbReference type="EMBL" id="CP049257">
    <property type="protein sequence ID" value="QIG44800.1"/>
    <property type="molecule type" value="Genomic_DNA"/>
</dbReference>
<dbReference type="KEGG" id="nano:G5V58_20250"/>
<keyword evidence="3" id="KW-1185">Reference proteome</keyword>
<dbReference type="Proteomes" id="UP000502996">
    <property type="component" value="Chromosome"/>
</dbReference>
<organism evidence="2 3">
    <name type="scientific">Nocardioides anomalus</name>
    <dbReference type="NCBI Taxonomy" id="2712223"/>
    <lineage>
        <taxon>Bacteria</taxon>
        <taxon>Bacillati</taxon>
        <taxon>Actinomycetota</taxon>
        <taxon>Actinomycetes</taxon>
        <taxon>Propionibacteriales</taxon>
        <taxon>Nocardioidaceae</taxon>
        <taxon>Nocardioides</taxon>
    </lineage>
</organism>
<sequence length="638" mass="69964">MADGFTAFAWVEGMLDPWLPAIDRLLEVPGCERVLVAAGPLRSLDHLPHDDRVQVVAAESFAATVAALPDIVDGPVLLLTAPVLLPTDGIDPALHALEGDLRVVSVSLLSNAAGHLSFPQKNRPTQYSYQGHDETTMTQRLRESDPVLDPAPIAAPAGAATLVSRNCLVMTKGPDDVFAGNPEAAVAEMVMRAGRRGLRAVLDPSTYVARLWEGAHWRTTPLDDEQVRALLRERHPAALRLHDAQRRRVDMPLGLVMGTARAKVRGLRILVDGSCLGPIENGTQVQTLALVEALARRDDVKWVGVGLGGAVPRYAERVLAHPDVRVLKTTGLRFTDSQRADVLHRPFQPTGSLPWTNWRKSADRVLITLQDLIAYGVGAYHDEPGGWLRYRRGIKQAVRRADGVVVISHDVDADLRRERLPLVTERTFVVENGTDHLRGDEAEEFPAELLARGWGAREFLVVLGANYAHKNRDVAIRVLRRLRERNPSLGLVLAGVAVAEGSSRVLESLELRETDGVVTLPDVTSEERNWLLRHAAICLYPTSNEGFGLVPFEAARFGTPTVFTRMGPLAEVLDGVPVAASSWDPEDLAAACQRLLDDPQLSIEQVTATLKCGDRYTWDETAARLVRAYRLLLAEPVR</sequence>
<protein>
    <submittedName>
        <fullName evidence="2">Glycosyltransferase family 4 protein</fullName>
    </submittedName>
</protein>
<gene>
    <name evidence="2" type="ORF">G5V58_20250</name>
</gene>
<evidence type="ECO:0000313" key="2">
    <source>
        <dbReference type="EMBL" id="QIG44800.1"/>
    </source>
</evidence>
<dbReference type="PANTHER" id="PTHR46401">
    <property type="entry name" value="GLYCOSYLTRANSFERASE WBBK-RELATED"/>
    <property type="match status" value="1"/>
</dbReference>
<dbReference type="Gene3D" id="3.40.50.2000">
    <property type="entry name" value="Glycogen Phosphorylase B"/>
    <property type="match status" value="2"/>
</dbReference>
<dbReference type="GO" id="GO:0016757">
    <property type="term" value="F:glycosyltransferase activity"/>
    <property type="evidence" value="ECO:0007669"/>
    <property type="project" value="TreeGrafter"/>
</dbReference>
<keyword evidence="1 2" id="KW-0808">Transferase</keyword>
<dbReference type="AlphaFoldDB" id="A0A6G6WIB5"/>
<evidence type="ECO:0000256" key="1">
    <source>
        <dbReference type="ARBA" id="ARBA00022679"/>
    </source>
</evidence>
<evidence type="ECO:0000313" key="3">
    <source>
        <dbReference type="Proteomes" id="UP000502996"/>
    </source>
</evidence>